<proteinExistence type="inferred from homology"/>
<dbReference type="SUPFAM" id="SSF48208">
    <property type="entry name" value="Six-hairpin glycosidases"/>
    <property type="match status" value="1"/>
</dbReference>
<dbReference type="Gene3D" id="1.50.10.10">
    <property type="match status" value="1"/>
</dbReference>
<dbReference type="RefSeq" id="WP_190307960.1">
    <property type="nucleotide sequence ID" value="NZ_JACNYK010000001.1"/>
</dbReference>
<dbReference type="InterPro" id="IPR008928">
    <property type="entry name" value="6-hairpin_glycosidase_sf"/>
</dbReference>
<keyword evidence="4" id="KW-1185">Reference proteome</keyword>
<dbReference type="Pfam" id="PF07221">
    <property type="entry name" value="GlcNAc_2-epim"/>
    <property type="match status" value="1"/>
</dbReference>
<dbReference type="InterPro" id="IPR012341">
    <property type="entry name" value="6hp_glycosidase-like_sf"/>
</dbReference>
<accession>A0ABR7Y0N8</accession>
<evidence type="ECO:0000256" key="1">
    <source>
        <dbReference type="ARBA" id="ARBA00008558"/>
    </source>
</evidence>
<dbReference type="PANTHER" id="PTHR15108">
    <property type="entry name" value="N-ACYLGLUCOSAMINE-2-EPIMERASE"/>
    <property type="match status" value="1"/>
</dbReference>
<sequence>MKGFVERYEKELLEHVMPFWVKYSNDKDYGGFLTCLDRDGTLFDTDKFMWLQGRQIWTLSMLYHQVEPKEIWREMAEQGSAFILKNGRNKHGDWYFSLDRAGRPLVQPYNIFSDCFASMGLGAIYKITGKDEHAQVAHDTFKRILNRRDNPKDQYNKSYPGTRSLKGFALPMILSNLSLELEHIVEVNTVESLIDEVIHEVMEVFYQPDTGLIMENVNIDGSFSDSFDGRLVNPGHIIEAMWFMMDLADRRGDDSLMAKCVDIALRALEFGWDDKYGGILYFKDILNKPMQQLEWDQKLWWVHLEALVCMAKGYAYTGDTRCKEWFEKLDAYAFGHFSDPEYGEWYGYLNRQGEPLLTLKGGKWKGCFHVPRALFKIYTTLKNNGKSVNDKRASIL</sequence>
<dbReference type="EMBL" id="JACNYK010000001">
    <property type="protein sequence ID" value="MBD1424860.1"/>
    <property type="molecule type" value="Genomic_DNA"/>
</dbReference>
<dbReference type="InterPro" id="IPR034116">
    <property type="entry name" value="AGE_dom"/>
</dbReference>
<evidence type="ECO:0000313" key="3">
    <source>
        <dbReference type="EMBL" id="MBD1424860.1"/>
    </source>
</evidence>
<dbReference type="CDD" id="cd00249">
    <property type="entry name" value="AGE"/>
    <property type="match status" value="1"/>
</dbReference>
<protein>
    <submittedName>
        <fullName evidence="3">AGE family epimerase/isomerase</fullName>
    </submittedName>
</protein>
<name>A0ABR7Y0N8_9SPHI</name>
<comment type="caution">
    <text evidence="3">The sequence shown here is derived from an EMBL/GenBank/DDBJ whole genome shotgun (WGS) entry which is preliminary data.</text>
</comment>
<evidence type="ECO:0000256" key="2">
    <source>
        <dbReference type="ARBA" id="ARBA00023235"/>
    </source>
</evidence>
<comment type="similarity">
    <text evidence="1">Belongs to the N-acylglucosamine 2-epimerase family.</text>
</comment>
<evidence type="ECO:0000313" key="4">
    <source>
        <dbReference type="Proteomes" id="UP000606494"/>
    </source>
</evidence>
<organism evidence="3 4">
    <name type="scientific">Sphingobacterium arenae</name>
    <dbReference type="NCBI Taxonomy" id="1280598"/>
    <lineage>
        <taxon>Bacteria</taxon>
        <taxon>Pseudomonadati</taxon>
        <taxon>Bacteroidota</taxon>
        <taxon>Sphingobacteriia</taxon>
        <taxon>Sphingobacteriales</taxon>
        <taxon>Sphingobacteriaceae</taxon>
        <taxon>Sphingobacterium</taxon>
    </lineage>
</organism>
<reference evidence="3 4" key="1">
    <citation type="submission" date="2020-08" db="EMBL/GenBank/DDBJ databases">
        <title>Sphingobacterium sp. DN00404 isolated from aquaculture water.</title>
        <authorList>
            <person name="Zhang M."/>
        </authorList>
    </citation>
    <scope>NUCLEOTIDE SEQUENCE [LARGE SCALE GENOMIC DNA]</scope>
    <source>
        <strain evidence="3 4">KCTC 32294</strain>
    </source>
</reference>
<dbReference type="Proteomes" id="UP000606494">
    <property type="component" value="Unassembled WGS sequence"/>
</dbReference>
<gene>
    <name evidence="3" type="ORF">H8B17_04620</name>
</gene>
<keyword evidence="2" id="KW-0413">Isomerase</keyword>
<dbReference type="InterPro" id="IPR010819">
    <property type="entry name" value="AGE/CE"/>
</dbReference>